<accession>A0A1Y1SFY8</accession>
<dbReference type="STRING" id="1317117.ATO7_00455"/>
<proteinExistence type="predicted"/>
<evidence type="ECO:0000256" key="1">
    <source>
        <dbReference type="SAM" id="SignalP"/>
    </source>
</evidence>
<sequence length="280" mass="31158">MSRGCLGALLLLTSLCTSAATEPTLPDADSGHFRWDAGLGLASLSFPAYRGSKVREVLALPVPIVSFSSKHLSLSRDGAKLDVYDTRRVRFNLSAAGSLPVDSDDVPLREGMPDLNPSIELGPVLIIALPCWSGWTCVQETLARGVIASDFEQIETIGWTLQPRLNLRRSAPATQRHRHDWELTAGPVYATRRYHDYFYTVEAPYATAERPAYAARSGFSGWRFSATHVYQFGDFGIYSYVSYDNLRDSAFADSPLLETKDYILGGIMMRWTLWGSHLKR</sequence>
<dbReference type="InterPro" id="IPR010583">
    <property type="entry name" value="MipA"/>
</dbReference>
<feature type="signal peptide" evidence="1">
    <location>
        <begin position="1"/>
        <end position="19"/>
    </location>
</feature>
<protein>
    <submittedName>
        <fullName evidence="2">Outer membrane protein</fullName>
    </submittedName>
</protein>
<keyword evidence="1" id="KW-0732">Signal</keyword>
<evidence type="ECO:0000313" key="3">
    <source>
        <dbReference type="Proteomes" id="UP000192342"/>
    </source>
</evidence>
<gene>
    <name evidence="2" type="ORF">ATO7_00455</name>
</gene>
<keyword evidence="3" id="KW-1185">Reference proteome</keyword>
<name>A0A1Y1SFY8_9GAMM</name>
<reference evidence="2 3" key="1">
    <citation type="submission" date="2013-04" db="EMBL/GenBank/DDBJ databases">
        <title>Oceanococcus atlanticus 22II-S10r2 Genome Sequencing.</title>
        <authorList>
            <person name="Lai Q."/>
            <person name="Li G."/>
            <person name="Shao Z."/>
        </authorList>
    </citation>
    <scope>NUCLEOTIDE SEQUENCE [LARGE SCALE GENOMIC DNA]</scope>
    <source>
        <strain evidence="2 3">22II-S10r2</strain>
    </source>
</reference>
<dbReference type="Pfam" id="PF06629">
    <property type="entry name" value="MipA"/>
    <property type="match status" value="1"/>
</dbReference>
<organism evidence="2 3">
    <name type="scientific">Oceanococcus atlanticus</name>
    <dbReference type="NCBI Taxonomy" id="1317117"/>
    <lineage>
        <taxon>Bacteria</taxon>
        <taxon>Pseudomonadati</taxon>
        <taxon>Pseudomonadota</taxon>
        <taxon>Gammaproteobacteria</taxon>
        <taxon>Chromatiales</taxon>
        <taxon>Oceanococcaceae</taxon>
        <taxon>Oceanococcus</taxon>
    </lineage>
</organism>
<feature type="chain" id="PRO_5012666008" evidence="1">
    <location>
        <begin position="20"/>
        <end position="280"/>
    </location>
</feature>
<dbReference type="OrthoDB" id="5290976at2"/>
<dbReference type="Proteomes" id="UP000192342">
    <property type="component" value="Unassembled WGS sequence"/>
</dbReference>
<evidence type="ECO:0000313" key="2">
    <source>
        <dbReference type="EMBL" id="ORE88300.1"/>
    </source>
</evidence>
<dbReference type="EMBL" id="AQQV01000001">
    <property type="protein sequence ID" value="ORE88300.1"/>
    <property type="molecule type" value="Genomic_DNA"/>
</dbReference>
<dbReference type="RefSeq" id="WP_083558957.1">
    <property type="nucleotide sequence ID" value="NZ_AQQV01000001.1"/>
</dbReference>
<dbReference type="AlphaFoldDB" id="A0A1Y1SFY8"/>
<comment type="caution">
    <text evidence="2">The sequence shown here is derived from an EMBL/GenBank/DDBJ whole genome shotgun (WGS) entry which is preliminary data.</text>
</comment>